<dbReference type="InterPro" id="IPR005151">
    <property type="entry name" value="Tail-specific_protease"/>
</dbReference>
<keyword evidence="5" id="KW-1133">Transmembrane helix</keyword>
<dbReference type="GO" id="GO:0008236">
    <property type="term" value="F:serine-type peptidase activity"/>
    <property type="evidence" value="ECO:0007669"/>
    <property type="project" value="UniProtKB-KW"/>
</dbReference>
<dbReference type="SUPFAM" id="SSF50156">
    <property type="entry name" value="PDZ domain-like"/>
    <property type="match status" value="1"/>
</dbReference>
<dbReference type="GO" id="GO:0030288">
    <property type="term" value="C:outer membrane-bounded periplasmic space"/>
    <property type="evidence" value="ECO:0007669"/>
    <property type="project" value="TreeGrafter"/>
</dbReference>
<keyword evidence="4" id="KW-0720">Serine protease</keyword>
<dbReference type="Pfam" id="PF03572">
    <property type="entry name" value="Peptidase_S41"/>
    <property type="match status" value="1"/>
</dbReference>
<feature type="transmembrane region" description="Helical" evidence="5">
    <location>
        <begin position="12"/>
        <end position="34"/>
    </location>
</feature>
<evidence type="ECO:0000259" key="6">
    <source>
        <dbReference type="PROSITE" id="PS50106"/>
    </source>
</evidence>
<name>A0A212K532_9FIRM</name>
<dbReference type="EMBL" id="FLUN01000001">
    <property type="protein sequence ID" value="SBW06823.1"/>
    <property type="molecule type" value="Genomic_DNA"/>
</dbReference>
<dbReference type="Gene3D" id="3.30.750.44">
    <property type="match status" value="1"/>
</dbReference>
<dbReference type="EC" id="3.4.21.-" evidence="7"/>
<evidence type="ECO:0000256" key="2">
    <source>
        <dbReference type="ARBA" id="ARBA00022670"/>
    </source>
</evidence>
<keyword evidence="3 7" id="KW-0378">Hydrolase</keyword>
<dbReference type="AlphaFoldDB" id="A0A212K532"/>
<comment type="similarity">
    <text evidence="1">Belongs to the peptidase S41A family.</text>
</comment>
<dbReference type="SMART" id="SM00228">
    <property type="entry name" value="PDZ"/>
    <property type="match status" value="1"/>
</dbReference>
<dbReference type="Pfam" id="PF17820">
    <property type="entry name" value="PDZ_6"/>
    <property type="match status" value="1"/>
</dbReference>
<proteinExistence type="inferred from homology"/>
<sequence>MKEKRFSLLHMILAMVLAAVLALGGVFLTAWLAIGPSGLTLLEGMGLVNSLFVGPYDEGQVLDAAMTGMVDGLGDRWSYYLNPEAYQATTERRQNVYVGIGVTVSYENENGLLILSVEPEGPAGKVGVQPGELIVSADGTSLAGEGQSAGVSLIQGEAGTTITLEIRNTAGEIRTVEVKRAKVETNPVEYELLSNNVGYIKVKNFYDRSADEVKAAVDDLATQGAVGLVFDMRNNGGGYLKELTDMLDYLLPEGPIFRSKSRSGQETVTSSDAHFIDLPMATLVNKNTYSAAEFFGAELQEQGVGVIVGEETSGKGYSQQTFPLPGGGGLGISTGAYFTGKGTSLVGSGVDLDVELSLTDEEDALLYADKLPYEDDVQLQAALTMLTEGK</sequence>
<dbReference type="PROSITE" id="PS50106">
    <property type="entry name" value="PDZ"/>
    <property type="match status" value="1"/>
</dbReference>
<organism evidence="7">
    <name type="scientific">uncultured Eubacteriales bacterium</name>
    <dbReference type="NCBI Taxonomy" id="172733"/>
    <lineage>
        <taxon>Bacteria</taxon>
        <taxon>Bacillati</taxon>
        <taxon>Bacillota</taxon>
        <taxon>Clostridia</taxon>
        <taxon>Eubacteriales</taxon>
        <taxon>environmental samples</taxon>
    </lineage>
</organism>
<dbReference type="Gene3D" id="3.90.226.10">
    <property type="entry name" value="2-enoyl-CoA Hydratase, Chain A, domain 1"/>
    <property type="match status" value="1"/>
</dbReference>
<feature type="domain" description="PDZ" evidence="6">
    <location>
        <begin position="87"/>
        <end position="155"/>
    </location>
</feature>
<dbReference type="CDD" id="cd06782">
    <property type="entry name" value="cpPDZ_CPP-like"/>
    <property type="match status" value="1"/>
</dbReference>
<dbReference type="Gene3D" id="2.30.42.10">
    <property type="match status" value="1"/>
</dbReference>
<evidence type="ECO:0000256" key="1">
    <source>
        <dbReference type="ARBA" id="ARBA00009179"/>
    </source>
</evidence>
<dbReference type="GO" id="GO:0006508">
    <property type="term" value="P:proteolysis"/>
    <property type="evidence" value="ECO:0007669"/>
    <property type="project" value="UniProtKB-KW"/>
</dbReference>
<evidence type="ECO:0000256" key="5">
    <source>
        <dbReference type="SAM" id="Phobius"/>
    </source>
</evidence>
<dbReference type="PANTHER" id="PTHR32060">
    <property type="entry name" value="TAIL-SPECIFIC PROTEASE"/>
    <property type="match status" value="1"/>
</dbReference>
<keyword evidence="5" id="KW-0812">Transmembrane</keyword>
<keyword evidence="5" id="KW-0472">Membrane</keyword>
<dbReference type="PANTHER" id="PTHR32060:SF30">
    <property type="entry name" value="CARBOXY-TERMINAL PROCESSING PROTEASE CTPA"/>
    <property type="match status" value="1"/>
</dbReference>
<evidence type="ECO:0000256" key="3">
    <source>
        <dbReference type="ARBA" id="ARBA00022801"/>
    </source>
</evidence>
<dbReference type="InterPro" id="IPR004447">
    <property type="entry name" value="Peptidase_S41A"/>
</dbReference>
<accession>A0A212K532</accession>
<dbReference type="InterPro" id="IPR036034">
    <property type="entry name" value="PDZ_sf"/>
</dbReference>
<dbReference type="SUPFAM" id="SSF52096">
    <property type="entry name" value="ClpP/crotonase"/>
    <property type="match status" value="1"/>
</dbReference>
<reference evidence="7" key="1">
    <citation type="submission" date="2016-04" db="EMBL/GenBank/DDBJ databases">
        <authorList>
            <person name="Evans L.H."/>
            <person name="Alamgir A."/>
            <person name="Owens N."/>
            <person name="Weber N.D."/>
            <person name="Virtaneva K."/>
            <person name="Barbian K."/>
            <person name="Babar A."/>
            <person name="Rosenke K."/>
        </authorList>
    </citation>
    <scope>NUCLEOTIDE SEQUENCE</scope>
    <source>
        <strain evidence="7">86</strain>
    </source>
</reference>
<evidence type="ECO:0000256" key="4">
    <source>
        <dbReference type="ARBA" id="ARBA00022825"/>
    </source>
</evidence>
<dbReference type="CDD" id="cd07560">
    <property type="entry name" value="Peptidase_S41_CPP"/>
    <property type="match status" value="1"/>
</dbReference>
<dbReference type="SMART" id="SM00245">
    <property type="entry name" value="TSPc"/>
    <property type="match status" value="1"/>
</dbReference>
<gene>
    <name evidence="7" type="ORF">KL86CLO1_12215</name>
</gene>
<dbReference type="InterPro" id="IPR041489">
    <property type="entry name" value="PDZ_6"/>
</dbReference>
<dbReference type="GO" id="GO:0007165">
    <property type="term" value="P:signal transduction"/>
    <property type="evidence" value="ECO:0007669"/>
    <property type="project" value="TreeGrafter"/>
</dbReference>
<dbReference type="InterPro" id="IPR001478">
    <property type="entry name" value="PDZ"/>
</dbReference>
<dbReference type="InterPro" id="IPR029045">
    <property type="entry name" value="ClpP/crotonase-like_dom_sf"/>
</dbReference>
<protein>
    <submittedName>
        <fullName evidence="7">Peptidase, S41 family</fullName>
        <ecNumber evidence="7">3.4.21.-</ecNumber>
    </submittedName>
</protein>
<evidence type="ECO:0000313" key="7">
    <source>
        <dbReference type="EMBL" id="SBW06823.1"/>
    </source>
</evidence>
<keyword evidence="2" id="KW-0645">Protease</keyword>
<dbReference type="GO" id="GO:0004175">
    <property type="term" value="F:endopeptidase activity"/>
    <property type="evidence" value="ECO:0007669"/>
    <property type="project" value="TreeGrafter"/>
</dbReference>